<dbReference type="PANTHER" id="PTHR47894:SF1">
    <property type="entry name" value="HTH-TYPE TRANSCRIPTIONAL REGULATOR VQSM"/>
    <property type="match status" value="1"/>
</dbReference>
<dbReference type="InterPro" id="IPR018060">
    <property type="entry name" value="HTH_AraC"/>
</dbReference>
<name>B9TM75_RICCO</name>
<dbReference type="GO" id="GO:0000976">
    <property type="term" value="F:transcription cis-regulatory region binding"/>
    <property type="evidence" value="ECO:0000318"/>
    <property type="project" value="GO_Central"/>
</dbReference>
<dbReference type="Gene3D" id="1.10.10.60">
    <property type="entry name" value="Homeodomain-like"/>
    <property type="match status" value="1"/>
</dbReference>
<dbReference type="Pfam" id="PF12833">
    <property type="entry name" value="HTH_18"/>
    <property type="match status" value="1"/>
</dbReference>
<feature type="non-terminal residue" evidence="5">
    <location>
        <position position="265"/>
    </location>
</feature>
<protein>
    <recommendedName>
        <fullName evidence="4">HTH araC/xylS-type domain-containing protein</fullName>
    </recommendedName>
</protein>
<keyword evidence="6" id="KW-1185">Reference proteome</keyword>
<dbReference type="InterPro" id="IPR009057">
    <property type="entry name" value="Homeodomain-like_sf"/>
</dbReference>
<feature type="domain" description="HTH araC/xylS-type" evidence="4">
    <location>
        <begin position="161"/>
        <end position="259"/>
    </location>
</feature>
<dbReference type="InParanoid" id="B9TM75"/>
<dbReference type="Proteomes" id="UP000008311">
    <property type="component" value="Unassembled WGS sequence"/>
</dbReference>
<proteinExistence type="predicted"/>
<dbReference type="AlphaFoldDB" id="B9TM75"/>
<evidence type="ECO:0000259" key="4">
    <source>
        <dbReference type="PROSITE" id="PS01124"/>
    </source>
</evidence>
<dbReference type="PROSITE" id="PS01124">
    <property type="entry name" value="HTH_ARAC_FAMILY_2"/>
    <property type="match status" value="1"/>
</dbReference>
<evidence type="ECO:0000313" key="6">
    <source>
        <dbReference type="Proteomes" id="UP000008311"/>
    </source>
</evidence>
<organism evidence="5 6">
    <name type="scientific">Ricinus communis</name>
    <name type="common">Castor bean</name>
    <dbReference type="NCBI Taxonomy" id="3988"/>
    <lineage>
        <taxon>Eukaryota</taxon>
        <taxon>Viridiplantae</taxon>
        <taxon>Streptophyta</taxon>
        <taxon>Embryophyta</taxon>
        <taxon>Tracheophyta</taxon>
        <taxon>Spermatophyta</taxon>
        <taxon>Magnoliopsida</taxon>
        <taxon>eudicotyledons</taxon>
        <taxon>Gunneridae</taxon>
        <taxon>Pentapetalae</taxon>
        <taxon>rosids</taxon>
        <taxon>fabids</taxon>
        <taxon>Malpighiales</taxon>
        <taxon>Euphorbiaceae</taxon>
        <taxon>Acalyphoideae</taxon>
        <taxon>Acalypheae</taxon>
        <taxon>Ricinus</taxon>
    </lineage>
</organism>
<dbReference type="EMBL" id="EQ988370">
    <property type="protein sequence ID" value="EEF23039.1"/>
    <property type="molecule type" value="Genomic_DNA"/>
</dbReference>
<reference evidence="6" key="1">
    <citation type="journal article" date="2010" name="Nat. Biotechnol.">
        <title>Draft genome sequence of the oilseed species Ricinus communis.</title>
        <authorList>
            <person name="Chan A.P."/>
            <person name="Crabtree J."/>
            <person name="Zhao Q."/>
            <person name="Lorenzi H."/>
            <person name="Orvis J."/>
            <person name="Puiu D."/>
            <person name="Melake-Berhan A."/>
            <person name="Jones K.M."/>
            <person name="Redman J."/>
            <person name="Chen G."/>
            <person name="Cahoon E.B."/>
            <person name="Gedil M."/>
            <person name="Stanke M."/>
            <person name="Haas B.J."/>
            <person name="Wortman J.R."/>
            <person name="Fraser-Liggett C.M."/>
            <person name="Ravel J."/>
            <person name="Rabinowicz P.D."/>
        </authorList>
    </citation>
    <scope>NUCLEOTIDE SEQUENCE [LARGE SCALE GENOMIC DNA]</scope>
    <source>
        <strain evidence="6">cv. Hale</strain>
    </source>
</reference>
<evidence type="ECO:0000256" key="1">
    <source>
        <dbReference type="ARBA" id="ARBA00023015"/>
    </source>
</evidence>
<evidence type="ECO:0000313" key="5">
    <source>
        <dbReference type="EMBL" id="EEF23039.1"/>
    </source>
</evidence>
<keyword evidence="3" id="KW-0804">Transcription</keyword>
<sequence>MNPSVPAISRRSSPSCMLQVFATRSNGFCGSRALRPWRAIAFRSRRGCGRSNENGCMRRNPSPPVAADIGLGFILELGRHGSGKRLIPAKVEYTRPYHGCGALEEHYGCPIDYRASRNAISFHTADIDLPFPAHSREFLEFITPGLESAFRVADAKSPVSEKIKAFLKRSFQSGRVEFSCVAREMAMSERTLQRRISAEVTTFRHLLAEARKELCMDLLASPANDVVDIVTLLGYQDVTSFYRAFKRWEGMSPGEWRHRFWEESR</sequence>
<accession>B9TM75</accession>
<dbReference type="GO" id="GO:0003700">
    <property type="term" value="F:DNA-binding transcription factor activity"/>
    <property type="evidence" value="ECO:0000318"/>
    <property type="project" value="GO_Central"/>
</dbReference>
<evidence type="ECO:0000256" key="2">
    <source>
        <dbReference type="ARBA" id="ARBA00023125"/>
    </source>
</evidence>
<keyword evidence="1" id="KW-0805">Transcription regulation</keyword>
<gene>
    <name evidence="5" type="ORF">RCOM_1993090</name>
</gene>
<dbReference type="eggNOG" id="ENOG502SG7U">
    <property type="taxonomic scope" value="Eukaryota"/>
</dbReference>
<dbReference type="PANTHER" id="PTHR47894">
    <property type="entry name" value="HTH-TYPE TRANSCRIPTIONAL REGULATOR GADX"/>
    <property type="match status" value="1"/>
</dbReference>
<dbReference type="SUPFAM" id="SSF46689">
    <property type="entry name" value="Homeodomain-like"/>
    <property type="match status" value="1"/>
</dbReference>
<keyword evidence="2" id="KW-0238">DNA-binding</keyword>
<evidence type="ECO:0000256" key="3">
    <source>
        <dbReference type="ARBA" id="ARBA00023163"/>
    </source>
</evidence>
<dbReference type="SMART" id="SM00342">
    <property type="entry name" value="HTH_ARAC"/>
    <property type="match status" value="1"/>
</dbReference>